<dbReference type="Proteomes" id="UP000094527">
    <property type="component" value="Unassembled WGS sequence"/>
</dbReference>
<gene>
    <name evidence="8" type="ORF">Ocin01_18428</name>
</gene>
<evidence type="ECO:0000313" key="9">
    <source>
        <dbReference type="Proteomes" id="UP000094527"/>
    </source>
</evidence>
<dbReference type="AlphaFoldDB" id="A0A1D2M5J7"/>
<feature type="region of interest" description="Disordered" evidence="6">
    <location>
        <begin position="81"/>
        <end position="106"/>
    </location>
</feature>
<comment type="caution">
    <text evidence="8">The sequence shown here is derived from an EMBL/GenBank/DDBJ whole genome shotgun (WGS) entry which is preliminary data.</text>
</comment>
<keyword evidence="4" id="KW-0862">Zinc</keyword>
<dbReference type="GO" id="GO:0005634">
    <property type="term" value="C:nucleus"/>
    <property type="evidence" value="ECO:0007669"/>
    <property type="project" value="TreeGrafter"/>
</dbReference>
<keyword evidence="9" id="KW-1185">Reference proteome</keyword>
<sequence>MELPEHLPKEVLQGQIIFWEDDQPRRQWPHRMDQTGVTETEVGSLQPNEVKRKINCMVCNENFKSFIALNFHLESKHTHGCHTTSKKEANNPGEAADKKSCQAVPTDQDKRYPLQKGFKSRKVIGMNQSFSSRQFCCRHCSKSFGSDCNLRRHLLSHSGVCAYKCELCGTSTGLMDSLVKHLQHIHNVPVEDAKKLASEAGLKFLTTTKNLKLDEIDQTRINSTVIANIVSQIDIQQSSIAAQVTNKRKAKPSIKKKKRKIACPHCPYVTERATRINGHLQLHKEGVKAAVCNHCGWFVRPSCMISHCLARRHPEAVSSSTKT</sequence>
<feature type="domain" description="C2H2-type" evidence="7">
    <location>
        <begin position="135"/>
        <end position="159"/>
    </location>
</feature>
<dbReference type="SMART" id="SM00355">
    <property type="entry name" value="ZnF_C2H2"/>
    <property type="match status" value="5"/>
</dbReference>
<organism evidence="8 9">
    <name type="scientific">Orchesella cincta</name>
    <name type="common">Springtail</name>
    <name type="synonym">Podura cincta</name>
    <dbReference type="NCBI Taxonomy" id="48709"/>
    <lineage>
        <taxon>Eukaryota</taxon>
        <taxon>Metazoa</taxon>
        <taxon>Ecdysozoa</taxon>
        <taxon>Arthropoda</taxon>
        <taxon>Hexapoda</taxon>
        <taxon>Collembola</taxon>
        <taxon>Entomobryomorpha</taxon>
        <taxon>Entomobryoidea</taxon>
        <taxon>Orchesellidae</taxon>
        <taxon>Orchesellinae</taxon>
        <taxon>Orchesella</taxon>
    </lineage>
</organism>
<dbReference type="STRING" id="48709.A0A1D2M5J7"/>
<dbReference type="PROSITE" id="PS00028">
    <property type="entry name" value="ZINC_FINGER_C2H2_1"/>
    <property type="match status" value="2"/>
</dbReference>
<dbReference type="InterPro" id="IPR036236">
    <property type="entry name" value="Znf_C2H2_sf"/>
</dbReference>
<protein>
    <submittedName>
        <fullName evidence="8">Putative zinc finger protein</fullName>
    </submittedName>
</protein>
<feature type="compositionally biased region" description="Basic and acidic residues" evidence="6">
    <location>
        <begin position="85"/>
        <end position="100"/>
    </location>
</feature>
<dbReference type="PROSITE" id="PS50157">
    <property type="entry name" value="ZINC_FINGER_C2H2_2"/>
    <property type="match status" value="2"/>
</dbReference>
<name>A0A1D2M5J7_ORCCI</name>
<keyword evidence="1" id="KW-0479">Metal-binding</keyword>
<dbReference type="PANTHER" id="PTHR24409:SF295">
    <property type="entry name" value="AZ2-RELATED"/>
    <property type="match status" value="1"/>
</dbReference>
<dbReference type="GO" id="GO:0000981">
    <property type="term" value="F:DNA-binding transcription factor activity, RNA polymerase II-specific"/>
    <property type="evidence" value="ECO:0007669"/>
    <property type="project" value="TreeGrafter"/>
</dbReference>
<evidence type="ECO:0000256" key="4">
    <source>
        <dbReference type="ARBA" id="ARBA00022833"/>
    </source>
</evidence>
<dbReference type="InterPro" id="IPR013087">
    <property type="entry name" value="Znf_C2H2_type"/>
</dbReference>
<dbReference type="OrthoDB" id="6077919at2759"/>
<dbReference type="Gene3D" id="3.30.160.60">
    <property type="entry name" value="Classic Zinc Finger"/>
    <property type="match status" value="1"/>
</dbReference>
<evidence type="ECO:0000256" key="2">
    <source>
        <dbReference type="ARBA" id="ARBA00022737"/>
    </source>
</evidence>
<evidence type="ECO:0000256" key="1">
    <source>
        <dbReference type="ARBA" id="ARBA00022723"/>
    </source>
</evidence>
<keyword evidence="3 5" id="KW-0863">Zinc-finger</keyword>
<feature type="domain" description="C2H2-type" evidence="7">
    <location>
        <begin position="163"/>
        <end position="186"/>
    </location>
</feature>
<dbReference type="GO" id="GO:0008270">
    <property type="term" value="F:zinc ion binding"/>
    <property type="evidence" value="ECO:0007669"/>
    <property type="project" value="UniProtKB-KW"/>
</dbReference>
<accession>A0A1D2M5J7</accession>
<evidence type="ECO:0000256" key="5">
    <source>
        <dbReference type="PROSITE-ProRule" id="PRU00042"/>
    </source>
</evidence>
<evidence type="ECO:0000256" key="3">
    <source>
        <dbReference type="ARBA" id="ARBA00022771"/>
    </source>
</evidence>
<dbReference type="PANTHER" id="PTHR24409">
    <property type="entry name" value="ZINC FINGER PROTEIN 142"/>
    <property type="match status" value="1"/>
</dbReference>
<dbReference type="SUPFAM" id="SSF57667">
    <property type="entry name" value="beta-beta-alpha zinc fingers"/>
    <property type="match status" value="1"/>
</dbReference>
<proteinExistence type="predicted"/>
<evidence type="ECO:0000256" key="6">
    <source>
        <dbReference type="SAM" id="MobiDB-lite"/>
    </source>
</evidence>
<evidence type="ECO:0000259" key="7">
    <source>
        <dbReference type="PROSITE" id="PS50157"/>
    </source>
</evidence>
<keyword evidence="2" id="KW-0677">Repeat</keyword>
<dbReference type="EMBL" id="LJIJ01003874">
    <property type="protein sequence ID" value="ODM88257.1"/>
    <property type="molecule type" value="Genomic_DNA"/>
</dbReference>
<evidence type="ECO:0000313" key="8">
    <source>
        <dbReference type="EMBL" id="ODM88257.1"/>
    </source>
</evidence>
<reference evidence="8 9" key="1">
    <citation type="journal article" date="2016" name="Genome Biol. Evol.">
        <title>Gene Family Evolution Reflects Adaptation to Soil Environmental Stressors in the Genome of the Collembolan Orchesella cincta.</title>
        <authorList>
            <person name="Faddeeva-Vakhrusheva A."/>
            <person name="Derks M.F."/>
            <person name="Anvar S.Y."/>
            <person name="Agamennone V."/>
            <person name="Suring W."/>
            <person name="Smit S."/>
            <person name="van Straalen N.M."/>
            <person name="Roelofs D."/>
        </authorList>
    </citation>
    <scope>NUCLEOTIDE SEQUENCE [LARGE SCALE GENOMIC DNA]</scope>
    <source>
        <tissue evidence="8">Mixed pool</tissue>
    </source>
</reference>
<dbReference type="GO" id="GO:0000977">
    <property type="term" value="F:RNA polymerase II transcription regulatory region sequence-specific DNA binding"/>
    <property type="evidence" value="ECO:0007669"/>
    <property type="project" value="TreeGrafter"/>
</dbReference>